<dbReference type="AlphaFoldDB" id="A0A7Z0JB21"/>
<gene>
    <name evidence="1" type="ORF">HNR10_002906</name>
</gene>
<comment type="caution">
    <text evidence="1">The sequence shown here is derived from an EMBL/GenBank/DDBJ whole genome shotgun (WGS) entry which is preliminary data.</text>
</comment>
<sequence>MVGYRDYALALALADASVEGWTGTHLIAGSSTGPPGNTV</sequence>
<dbReference type="Proteomes" id="UP000572051">
    <property type="component" value="Unassembled WGS sequence"/>
</dbReference>
<keyword evidence="2" id="KW-1185">Reference proteome</keyword>
<protein>
    <submittedName>
        <fullName evidence="1">Uncharacterized protein</fullName>
    </submittedName>
</protein>
<evidence type="ECO:0000313" key="2">
    <source>
        <dbReference type="Proteomes" id="UP000572051"/>
    </source>
</evidence>
<organism evidence="1 2">
    <name type="scientific">Nocardiopsis aegyptia</name>
    <dbReference type="NCBI Taxonomy" id="220378"/>
    <lineage>
        <taxon>Bacteria</taxon>
        <taxon>Bacillati</taxon>
        <taxon>Actinomycetota</taxon>
        <taxon>Actinomycetes</taxon>
        <taxon>Streptosporangiales</taxon>
        <taxon>Nocardiopsidaceae</taxon>
        <taxon>Nocardiopsis</taxon>
    </lineage>
</organism>
<dbReference type="EMBL" id="JACCFS010000001">
    <property type="protein sequence ID" value="NYJ35025.1"/>
    <property type="molecule type" value="Genomic_DNA"/>
</dbReference>
<accession>A0A7Z0JB21</accession>
<name>A0A7Z0JB21_9ACTN</name>
<evidence type="ECO:0000313" key="1">
    <source>
        <dbReference type="EMBL" id="NYJ35025.1"/>
    </source>
</evidence>
<reference evidence="1 2" key="1">
    <citation type="submission" date="2020-07" db="EMBL/GenBank/DDBJ databases">
        <title>Sequencing the genomes of 1000 actinobacteria strains.</title>
        <authorList>
            <person name="Klenk H.-P."/>
        </authorList>
    </citation>
    <scope>NUCLEOTIDE SEQUENCE [LARGE SCALE GENOMIC DNA]</scope>
    <source>
        <strain evidence="1 2">DSM 44442</strain>
    </source>
</reference>
<proteinExistence type="predicted"/>